<evidence type="ECO:0000313" key="4">
    <source>
        <dbReference type="Proteomes" id="UP000515977"/>
    </source>
</evidence>
<evidence type="ECO:0000256" key="1">
    <source>
        <dbReference type="ARBA" id="ARBA00022737"/>
    </source>
</evidence>
<dbReference type="SMART" id="SM00028">
    <property type="entry name" value="TPR"/>
    <property type="match status" value="6"/>
</dbReference>
<dbReference type="PANTHER" id="PTHR45586:SF14">
    <property type="entry name" value="TETRATRICOPEPTIDE TPR_2 REPEAT PROTEIN"/>
    <property type="match status" value="1"/>
</dbReference>
<protein>
    <submittedName>
        <fullName evidence="3">Tetratricopeptide repeat protein</fullName>
    </submittedName>
</protein>
<sequence>MESTDERNQRIAQLRGFLAIDPANVLLACDLFDALVEVGDVGQAVMLLETLPQQAQVDAAIRFRLARAGLMQGRYADAAQWLGSLIGEGHANAALWHDLAFAQLCLRDTQAARVTLADAQERFGDDVELDVLAARVAMMDEDFPQALERLDRALARAPAHATAQGVRSLALLDQGDTEAGYAAAMACLAAHPAGQHEALLVAGTVALWRRALDESETHFANALAQHSNSGRCLSGLGQVRMQQRRLGEARALLRDATEAMPDHIGTWHALAWVDLLEGEIDAAEASYQRAYDLDRNFADSHGGLALIHVLRGRNDEAELAIRRALRLNPQCPTALYAQTLLLDAEGRGDEGLRLLGNLVQPADLPEGMELAELSRLLRERFKADAR</sequence>
<dbReference type="SUPFAM" id="SSF48452">
    <property type="entry name" value="TPR-like"/>
    <property type="match status" value="2"/>
</dbReference>
<dbReference type="KEGG" id="tbv:H9L17_14300"/>
<evidence type="ECO:0000256" key="2">
    <source>
        <dbReference type="ARBA" id="ARBA00022803"/>
    </source>
</evidence>
<keyword evidence="1" id="KW-0677">Repeat</keyword>
<dbReference type="RefSeq" id="WP_187570087.1">
    <property type="nucleotide sequence ID" value="NZ_CP060711.1"/>
</dbReference>
<dbReference type="InterPro" id="IPR011990">
    <property type="entry name" value="TPR-like_helical_dom_sf"/>
</dbReference>
<keyword evidence="4" id="KW-1185">Reference proteome</keyword>
<dbReference type="Pfam" id="PF13432">
    <property type="entry name" value="TPR_16"/>
    <property type="match status" value="2"/>
</dbReference>
<dbReference type="Gene3D" id="1.25.40.10">
    <property type="entry name" value="Tetratricopeptide repeat domain"/>
    <property type="match status" value="2"/>
</dbReference>
<proteinExistence type="predicted"/>
<gene>
    <name evidence="3" type="ORF">H9L17_14300</name>
</gene>
<name>A0A7G9QSJ6_9GAMM</name>
<organism evidence="3 4">
    <name type="scientific">Thermomonas brevis</name>
    <dbReference type="NCBI Taxonomy" id="215691"/>
    <lineage>
        <taxon>Bacteria</taxon>
        <taxon>Pseudomonadati</taxon>
        <taxon>Pseudomonadota</taxon>
        <taxon>Gammaproteobacteria</taxon>
        <taxon>Lysobacterales</taxon>
        <taxon>Lysobacteraceae</taxon>
        <taxon>Thermomonas</taxon>
    </lineage>
</organism>
<evidence type="ECO:0000313" key="3">
    <source>
        <dbReference type="EMBL" id="QNN46321.1"/>
    </source>
</evidence>
<dbReference type="InterPro" id="IPR051012">
    <property type="entry name" value="CellSynth/LPSAsmb/PSIAsmb"/>
</dbReference>
<dbReference type="InterPro" id="IPR019734">
    <property type="entry name" value="TPR_rpt"/>
</dbReference>
<dbReference type="PANTHER" id="PTHR45586">
    <property type="entry name" value="TPR REPEAT-CONTAINING PROTEIN PA4667"/>
    <property type="match status" value="1"/>
</dbReference>
<reference evidence="3 4" key="1">
    <citation type="submission" date="2020-08" db="EMBL/GenBank/DDBJ databases">
        <title>Genome sequence of Thermomonas brevis KACC 16975T.</title>
        <authorList>
            <person name="Hyun D.-W."/>
            <person name="Bae J.-W."/>
        </authorList>
    </citation>
    <scope>NUCLEOTIDE SEQUENCE [LARGE SCALE GENOMIC DNA]</scope>
    <source>
        <strain evidence="3 4">KACC 16975</strain>
    </source>
</reference>
<dbReference type="Proteomes" id="UP000515977">
    <property type="component" value="Chromosome"/>
</dbReference>
<dbReference type="EMBL" id="CP060711">
    <property type="protein sequence ID" value="QNN46321.1"/>
    <property type="molecule type" value="Genomic_DNA"/>
</dbReference>
<keyword evidence="2" id="KW-0802">TPR repeat</keyword>
<dbReference type="Pfam" id="PF14559">
    <property type="entry name" value="TPR_19"/>
    <property type="match status" value="2"/>
</dbReference>
<dbReference type="AlphaFoldDB" id="A0A7G9QSJ6"/>
<accession>A0A7G9QSJ6</accession>